<feature type="compositionally biased region" description="Polar residues" evidence="1">
    <location>
        <begin position="165"/>
        <end position="196"/>
    </location>
</feature>
<organism evidence="3 4">
    <name type="scientific">Marasmius crinis-equi</name>
    <dbReference type="NCBI Taxonomy" id="585013"/>
    <lineage>
        <taxon>Eukaryota</taxon>
        <taxon>Fungi</taxon>
        <taxon>Dikarya</taxon>
        <taxon>Basidiomycota</taxon>
        <taxon>Agaricomycotina</taxon>
        <taxon>Agaricomycetes</taxon>
        <taxon>Agaricomycetidae</taxon>
        <taxon>Agaricales</taxon>
        <taxon>Marasmiineae</taxon>
        <taxon>Marasmiaceae</taxon>
        <taxon>Marasmius</taxon>
    </lineage>
</organism>
<reference evidence="3 4" key="1">
    <citation type="submission" date="2024-02" db="EMBL/GenBank/DDBJ databases">
        <title>A draft genome for the cacao thread blight pathogen Marasmius crinis-equi.</title>
        <authorList>
            <person name="Cohen S.P."/>
            <person name="Baruah I.K."/>
            <person name="Amoako-Attah I."/>
            <person name="Bukari Y."/>
            <person name="Meinhardt L.W."/>
            <person name="Bailey B.A."/>
        </authorList>
    </citation>
    <scope>NUCLEOTIDE SEQUENCE [LARGE SCALE GENOMIC DNA]</scope>
    <source>
        <strain evidence="3 4">GH-76</strain>
    </source>
</reference>
<protein>
    <submittedName>
        <fullName evidence="3">Uncharacterized protein</fullName>
    </submittedName>
</protein>
<keyword evidence="2" id="KW-1133">Transmembrane helix</keyword>
<evidence type="ECO:0000256" key="2">
    <source>
        <dbReference type="SAM" id="Phobius"/>
    </source>
</evidence>
<evidence type="ECO:0000313" key="4">
    <source>
        <dbReference type="Proteomes" id="UP001465976"/>
    </source>
</evidence>
<accession>A0ABR3F160</accession>
<proteinExistence type="predicted"/>
<feature type="transmembrane region" description="Helical" evidence="2">
    <location>
        <begin position="522"/>
        <end position="546"/>
    </location>
</feature>
<keyword evidence="4" id="KW-1185">Reference proteome</keyword>
<dbReference type="PANTHER" id="PTHR35043:SF7">
    <property type="entry name" value="TRANSCRIPTION FACTOR DOMAIN-CONTAINING PROTEIN"/>
    <property type="match status" value="1"/>
</dbReference>
<evidence type="ECO:0000313" key="3">
    <source>
        <dbReference type="EMBL" id="KAL0568920.1"/>
    </source>
</evidence>
<dbReference type="Proteomes" id="UP001465976">
    <property type="component" value="Unassembled WGS sequence"/>
</dbReference>
<feature type="region of interest" description="Disordered" evidence="1">
    <location>
        <begin position="115"/>
        <end position="134"/>
    </location>
</feature>
<feature type="region of interest" description="Disordered" evidence="1">
    <location>
        <begin position="165"/>
        <end position="231"/>
    </location>
</feature>
<feature type="transmembrane region" description="Helical" evidence="2">
    <location>
        <begin position="462"/>
        <end position="479"/>
    </location>
</feature>
<name>A0ABR3F160_9AGAR</name>
<comment type="caution">
    <text evidence="3">The sequence shown here is derived from an EMBL/GenBank/DDBJ whole genome shotgun (WGS) entry which is preliminary data.</text>
</comment>
<feature type="compositionally biased region" description="Polar residues" evidence="1">
    <location>
        <begin position="121"/>
        <end position="134"/>
    </location>
</feature>
<keyword evidence="2" id="KW-0812">Transmembrane</keyword>
<keyword evidence="2" id="KW-0472">Membrane</keyword>
<gene>
    <name evidence="3" type="ORF">V5O48_013051</name>
</gene>
<dbReference type="EMBL" id="JBAHYK010001231">
    <property type="protein sequence ID" value="KAL0568920.1"/>
    <property type="molecule type" value="Genomic_DNA"/>
</dbReference>
<dbReference type="PANTHER" id="PTHR35043">
    <property type="entry name" value="TRANSCRIPTION FACTOR DOMAIN-CONTAINING PROTEIN"/>
    <property type="match status" value="1"/>
</dbReference>
<feature type="transmembrane region" description="Helical" evidence="2">
    <location>
        <begin position="423"/>
        <end position="442"/>
    </location>
</feature>
<evidence type="ECO:0000256" key="1">
    <source>
        <dbReference type="SAM" id="MobiDB-lite"/>
    </source>
</evidence>
<sequence>MVIAILAPELVMLWAMRQIHVARKIAKEFKEYGWTTGHGFLAIMKGIALYKGDKFCAYIEYKSGFTRDDRVIKNEIEDLLDESPNSLEDYGHSVEAASTSTTNGLQTTLEVRHADVHDRPSSQQSKSHDSPTQSEYHLATVVNQSLRVPNEACYAIPRFTGVTTHSGELHDNQASSQTPPNTTRCAKKNSNATSLAPSLVDEDRGASDSSHLPGHDSSDPRGTGSNQEDRTSDGGYSCLLHYLIVKGVVAIPKSEITGTLNHGDFLAKIVALLQTGWFLGKIAGRRAERLFITELEVIALSCTCLSFVAYVCWWDKPQRVRYPYRVFMPKRTPGQPQFEEANSFATWVMNELRALWCRVHDDHEKICPKNRHWAMTILFLPFYPTFFFARQMITLVNADGARELVPDYLFSCGTCGFSTPRRIYAALYGISVFVGLLHIWGWKSSPAPASNGPQLAWRINTILATALPILTMVTHVLILQHIKKRDTNSENPYIPLLSRPSSSDARSISESSVMTRMRVMNFIHALLLFLYIVVRWALIVLALWAMRSLPPDALLDVQWELRFLHIG</sequence>